<dbReference type="Pfam" id="PF13453">
    <property type="entry name" value="Zn_ribbon_TFIIB"/>
    <property type="match status" value="2"/>
</dbReference>
<keyword evidence="3" id="KW-1185">Reference proteome</keyword>
<name>A0A0K1PEL3_9BACT</name>
<proteinExistence type="predicted"/>
<feature type="domain" description="Transcription factor zinc-finger" evidence="1">
    <location>
        <begin position="2"/>
        <end position="40"/>
    </location>
</feature>
<sequence>MDCPRCTDEMNLLEGEDISLQRCAECSGIFIDPGDLNRLLLRNGLLVLDRMGGRANIEEIAVACPECSVDLTVIEGNDKSGLRYETCESCGGIWLDLPEADADDLDSIEAAIVEHFREFKG</sequence>
<organism evidence="2 3">
    <name type="scientific">Vulgatibacter incomptus</name>
    <dbReference type="NCBI Taxonomy" id="1391653"/>
    <lineage>
        <taxon>Bacteria</taxon>
        <taxon>Pseudomonadati</taxon>
        <taxon>Myxococcota</taxon>
        <taxon>Myxococcia</taxon>
        <taxon>Myxococcales</taxon>
        <taxon>Cystobacterineae</taxon>
        <taxon>Vulgatibacteraceae</taxon>
        <taxon>Vulgatibacter</taxon>
    </lineage>
</organism>
<evidence type="ECO:0000313" key="2">
    <source>
        <dbReference type="EMBL" id="AKU91955.1"/>
    </source>
</evidence>
<dbReference type="EMBL" id="CP012332">
    <property type="protein sequence ID" value="AKU91955.1"/>
    <property type="molecule type" value="Genomic_DNA"/>
</dbReference>
<dbReference type="AlphaFoldDB" id="A0A0K1PEL3"/>
<dbReference type="RefSeq" id="WP_050726187.1">
    <property type="nucleotide sequence ID" value="NZ_CP012332.1"/>
</dbReference>
<reference evidence="2 3" key="1">
    <citation type="submission" date="2015-08" db="EMBL/GenBank/DDBJ databases">
        <authorList>
            <person name="Babu N.S."/>
            <person name="Beckwith C.J."/>
            <person name="Beseler K.G."/>
            <person name="Brison A."/>
            <person name="Carone J.V."/>
            <person name="Caskin T.P."/>
            <person name="Diamond M."/>
            <person name="Durham M.E."/>
            <person name="Foxe J.M."/>
            <person name="Go M."/>
            <person name="Henderson B.A."/>
            <person name="Jones I.B."/>
            <person name="McGettigan J.A."/>
            <person name="Micheletti S.J."/>
            <person name="Nasrallah M.E."/>
            <person name="Ortiz D."/>
            <person name="Piller C.R."/>
            <person name="Privatt S.R."/>
            <person name="Schneider S.L."/>
            <person name="Sharp S."/>
            <person name="Smith T.C."/>
            <person name="Stanton J.D."/>
            <person name="Ullery H.E."/>
            <person name="Wilson R.J."/>
            <person name="Serrano M.G."/>
            <person name="Buck G."/>
            <person name="Lee V."/>
            <person name="Wang Y."/>
            <person name="Carvalho R."/>
            <person name="Voegtly L."/>
            <person name="Shi R."/>
            <person name="Duckworth R."/>
            <person name="Johnson A."/>
            <person name="Loviza R."/>
            <person name="Walstead R."/>
            <person name="Shah Z."/>
            <person name="Kiflezghi M."/>
            <person name="Wade K."/>
            <person name="Ball S.L."/>
            <person name="Bradley K.W."/>
            <person name="Asai D.J."/>
            <person name="Bowman C.A."/>
            <person name="Russell D.A."/>
            <person name="Pope W.H."/>
            <person name="Jacobs-Sera D."/>
            <person name="Hendrix R.W."/>
            <person name="Hatfull G.F."/>
        </authorList>
    </citation>
    <scope>NUCLEOTIDE SEQUENCE [LARGE SCALE GENOMIC DNA]</scope>
    <source>
        <strain evidence="2 3">DSM 27710</strain>
    </source>
</reference>
<evidence type="ECO:0000313" key="3">
    <source>
        <dbReference type="Proteomes" id="UP000055590"/>
    </source>
</evidence>
<gene>
    <name evidence="2" type="ORF">AKJ08_2342</name>
</gene>
<dbReference type="InterPro" id="IPR027392">
    <property type="entry name" value="TF_Znf"/>
</dbReference>
<dbReference type="OrthoDB" id="9814037at2"/>
<accession>A0A0K1PEL3</accession>
<protein>
    <recommendedName>
        <fullName evidence="1">Transcription factor zinc-finger domain-containing protein</fullName>
    </recommendedName>
</protein>
<feature type="domain" description="Transcription factor zinc-finger" evidence="1">
    <location>
        <begin position="64"/>
        <end position="101"/>
    </location>
</feature>
<dbReference type="STRING" id="1391653.AKJ08_2342"/>
<evidence type="ECO:0000259" key="1">
    <source>
        <dbReference type="Pfam" id="PF13453"/>
    </source>
</evidence>
<dbReference type="Proteomes" id="UP000055590">
    <property type="component" value="Chromosome"/>
</dbReference>
<dbReference type="KEGG" id="vin:AKJ08_2342"/>